<protein>
    <recommendedName>
        <fullName evidence="4">HD domain-containing protein</fullName>
    </recommendedName>
</protein>
<dbReference type="RefSeq" id="WP_118281235.1">
    <property type="nucleotide sequence ID" value="NZ_JACOPG010000001.1"/>
</dbReference>
<feature type="transmembrane region" description="Helical" evidence="1">
    <location>
        <begin position="38"/>
        <end position="61"/>
    </location>
</feature>
<feature type="transmembrane region" description="Helical" evidence="1">
    <location>
        <begin position="108"/>
        <end position="131"/>
    </location>
</feature>
<evidence type="ECO:0008006" key="4">
    <source>
        <dbReference type="Google" id="ProtNLM"/>
    </source>
</evidence>
<feature type="transmembrane region" description="Helical" evidence="1">
    <location>
        <begin position="200"/>
        <end position="221"/>
    </location>
</feature>
<sequence length="399" mass="44912">MEKTVEENNISSKRLTYCLGMGLLFLAGQVLLCLGQEILLDQLLCLVTLDISFFLIFMLALMKHRLLGELPQKQSASYQKVFLSVLPAWAVLLAGSFCPHFFTPVLLIGILLFPAMDDVLALGLGLYMVLLLGITQSLSLYEIVCYSLLVICGILLTPYLQGREKTSFFGIHLLYFVLGFLLPIVFYYLSHHTLGIRQVLWGLGDGIAYAFVVLALVPWLLQKNQTELEGSYRLFLEDTYPLVMDIRRFSMAEYNHGRRVSRLAGICAGEIGADAPCAMMAGFYYRLGKMEGEPEIDNALRLANNHCFPTDVMAVMEEYGGILRLPQTPESAIVHMVDALVTKIELLDQDTMSSTWNQDMVIYQTLNELSQKGIYDESGISINQFLKIREKLVREDSLL</sequence>
<evidence type="ECO:0000313" key="2">
    <source>
        <dbReference type="EMBL" id="MBC5685122.1"/>
    </source>
</evidence>
<feature type="transmembrane region" description="Helical" evidence="1">
    <location>
        <begin position="167"/>
        <end position="188"/>
    </location>
</feature>
<keyword evidence="1" id="KW-0812">Transmembrane</keyword>
<evidence type="ECO:0000313" key="3">
    <source>
        <dbReference type="Proteomes" id="UP000643810"/>
    </source>
</evidence>
<keyword evidence="3" id="KW-1185">Reference proteome</keyword>
<reference evidence="2 3" key="1">
    <citation type="submission" date="2020-08" db="EMBL/GenBank/DDBJ databases">
        <title>Genome public.</title>
        <authorList>
            <person name="Liu C."/>
            <person name="Sun Q."/>
        </authorList>
    </citation>
    <scope>NUCLEOTIDE SEQUENCE [LARGE SCALE GENOMIC DNA]</scope>
    <source>
        <strain evidence="2 3">NSJ-9</strain>
    </source>
</reference>
<proteinExistence type="predicted"/>
<organism evidence="2 3">
    <name type="scientific">Roseburia lenta</name>
    <dbReference type="NCBI Taxonomy" id="2763061"/>
    <lineage>
        <taxon>Bacteria</taxon>
        <taxon>Bacillati</taxon>
        <taxon>Bacillota</taxon>
        <taxon>Clostridia</taxon>
        <taxon>Lachnospirales</taxon>
        <taxon>Lachnospiraceae</taxon>
        <taxon>Roseburia</taxon>
    </lineage>
</organism>
<feature type="transmembrane region" description="Helical" evidence="1">
    <location>
        <begin position="143"/>
        <end position="161"/>
    </location>
</feature>
<dbReference type="EMBL" id="JACOPG010000001">
    <property type="protein sequence ID" value="MBC5685122.1"/>
    <property type="molecule type" value="Genomic_DNA"/>
</dbReference>
<dbReference type="Proteomes" id="UP000643810">
    <property type="component" value="Unassembled WGS sequence"/>
</dbReference>
<keyword evidence="1" id="KW-1133">Transmembrane helix</keyword>
<keyword evidence="1" id="KW-0472">Membrane</keyword>
<evidence type="ECO:0000256" key="1">
    <source>
        <dbReference type="SAM" id="Phobius"/>
    </source>
</evidence>
<accession>A0ABR7GCF0</accession>
<feature type="transmembrane region" description="Helical" evidence="1">
    <location>
        <begin position="81"/>
        <end position="102"/>
    </location>
</feature>
<feature type="transmembrane region" description="Helical" evidence="1">
    <location>
        <begin position="15"/>
        <end position="32"/>
    </location>
</feature>
<name>A0ABR7GCF0_9FIRM</name>
<gene>
    <name evidence="2" type="ORF">H8R94_00605</name>
</gene>
<comment type="caution">
    <text evidence="2">The sequence shown here is derived from an EMBL/GenBank/DDBJ whole genome shotgun (WGS) entry which is preliminary data.</text>
</comment>